<dbReference type="Proteomes" id="UP000178461">
    <property type="component" value="Unassembled WGS sequence"/>
</dbReference>
<dbReference type="EMBL" id="MFJW01000022">
    <property type="protein sequence ID" value="OGG29509.1"/>
    <property type="molecule type" value="Genomic_DNA"/>
</dbReference>
<protein>
    <submittedName>
        <fullName evidence="2">Uncharacterized protein</fullName>
    </submittedName>
</protein>
<reference evidence="2 3" key="1">
    <citation type="journal article" date="2016" name="Nat. Commun.">
        <title>Thousands of microbial genomes shed light on interconnected biogeochemical processes in an aquifer system.</title>
        <authorList>
            <person name="Anantharaman K."/>
            <person name="Brown C.T."/>
            <person name="Hug L.A."/>
            <person name="Sharon I."/>
            <person name="Castelle C.J."/>
            <person name="Probst A.J."/>
            <person name="Thomas B.C."/>
            <person name="Singh A."/>
            <person name="Wilkins M.J."/>
            <person name="Karaoz U."/>
            <person name="Brodie E.L."/>
            <person name="Williams K.H."/>
            <person name="Hubbard S.S."/>
            <person name="Banfield J.F."/>
        </authorList>
    </citation>
    <scope>NUCLEOTIDE SEQUENCE [LARGE SCALE GENOMIC DNA]</scope>
</reference>
<proteinExistence type="predicted"/>
<name>A0A1F6AXV5_9BACT</name>
<evidence type="ECO:0000313" key="2">
    <source>
        <dbReference type="EMBL" id="OGG29509.1"/>
    </source>
</evidence>
<organism evidence="2 3">
    <name type="scientific">Candidatus Gottesmanbacteria bacterium RIFCSPLOWO2_01_FULL_46_21</name>
    <dbReference type="NCBI Taxonomy" id="1798393"/>
    <lineage>
        <taxon>Bacteria</taxon>
        <taxon>Candidatus Gottesmaniibacteriota</taxon>
    </lineage>
</organism>
<gene>
    <name evidence="2" type="ORF">A2971_02375</name>
</gene>
<evidence type="ECO:0000313" key="3">
    <source>
        <dbReference type="Proteomes" id="UP000178461"/>
    </source>
</evidence>
<dbReference type="AlphaFoldDB" id="A0A1F6AXV5"/>
<comment type="caution">
    <text evidence="2">The sequence shown here is derived from an EMBL/GenBank/DDBJ whole genome shotgun (WGS) entry which is preliminary data.</text>
</comment>
<sequence length="1121" mass="126152">MNIERRLEAHLELTRIATPSTLRRGVSFMAEGQSERPSQPGGEQSAGKPGEQKGQIFADSDVNDADTRSVLDLITEFEGIPQEIREEAQRKLAEERGMSLETGEEKQKAIKEALPAKGEAMVENLAGAAPAPIMPDYRTRRNDAITGLGDLALTDPELMSIQKQIVSAKAAATAARRELDSELLIPMLERFTNLLQGEEGRLKTAPSSELVSFQNIVKEIGTLDALMRGKGRAEDTFLLAHQDLSQKIREALGAGNLTVVKALRREQKNLVKKFVGEVNVSETGIRDDTLRIVVEDDEALMQLSFKIVGSPFQSETGDYILGFYGEINIFSITNLLQSLSENRNLTPKERTRLVRAAQLRDISWIREGARVSHQMNKFIVSNELDKAHQISEELRPEYSQILQKWRGVSTVQRLLETAHAITISRDGYINVENNQVMMGTSTNDATGRLKIKQKESVFQEFKNQIDYFKRYPDSAPAELKVFLRMEDWEIALAFNLGRNFLNIETRKAQWESQGQTPAGSRAWESIPQEGFARIMNPAKWLWWNFTIGQGRGGIRVLERFMDAMHRRRGTEGFGSMQLEKIRDEKIKFFELPWMTGVRDWIASWRAIGAVLRRTAAVYEPQPGTELATKYRVFHKQSGSNRTEIAHDTSLGLMLNTGAIEFQEIADPKKRISFGKADDRIKADYFRSVLFKPGTGMNGVPPELRDDIQTALGVVYRVVLTPEKGKSLRDNPEFNMVKEQARTLIWQRVARENPLIALSLLHGLKYSKDHPEVTFIDPATGNPVTINVANRASASPVSDEEGLVEFFNRPGIDWLAFQRKLNLYNEIKLAKIRGSEKDAPIPNFTLSQAMALVETTTGGFASEPGFNLSPEEKVLLQEIEKEGLLASHDMANVRYAFVPFLSDVNLEKIDYRQPGQIAPGRHFGDLAQFHESGQAILDAASNMGEFRTYKDIVEFIKKFAKGITSVHGDEYAKDKSAAVIEAVFGFFRRGENVVDKDEEFPGEDKLIRRQRLARWFKQMDEVHEISQALHKPNSEAQNFYNSTQVPALDRRQMFNAMEDLKGAGLMGREEEKEMRKRFGGLLGFVLRLLIQDLTRVAKLGLLGAAAQFLKESSSPKGISEPA</sequence>
<evidence type="ECO:0000256" key="1">
    <source>
        <dbReference type="SAM" id="MobiDB-lite"/>
    </source>
</evidence>
<accession>A0A1F6AXV5</accession>
<feature type="region of interest" description="Disordered" evidence="1">
    <location>
        <begin position="30"/>
        <end position="62"/>
    </location>
</feature>